<dbReference type="InterPro" id="IPR018020">
    <property type="entry name" value="OHCU_decarboxylase"/>
</dbReference>
<dbReference type="Gene3D" id="1.10.3330.10">
    <property type="entry name" value="Oxo-4-hydroxy-4-carboxy-5-ureidoimidazoline decarboxylase"/>
    <property type="match status" value="1"/>
</dbReference>
<comment type="caution">
    <text evidence="8">The sequence shown here is derived from an EMBL/GenBank/DDBJ whole genome shotgun (WGS) entry which is preliminary data.</text>
</comment>
<feature type="domain" description="Oxo-4-hydroxy-4-carboxy-5-ureidoimidazoline decarboxylase" evidence="7">
    <location>
        <begin position="8"/>
        <end position="160"/>
    </location>
</feature>
<comment type="pathway">
    <text evidence="2">Purine metabolism; urate degradation; (S)-allantoin from urate: step 3/3.</text>
</comment>
<dbReference type="EC" id="4.1.1.97" evidence="3"/>
<evidence type="ECO:0000256" key="1">
    <source>
        <dbReference type="ARBA" id="ARBA00001163"/>
    </source>
</evidence>
<evidence type="ECO:0000313" key="8">
    <source>
        <dbReference type="EMBL" id="RZU49069.1"/>
    </source>
</evidence>
<dbReference type="AlphaFoldDB" id="A0A4Q7ZGB5"/>
<evidence type="ECO:0000256" key="5">
    <source>
        <dbReference type="ARBA" id="ARBA00022793"/>
    </source>
</evidence>
<evidence type="ECO:0000256" key="6">
    <source>
        <dbReference type="ARBA" id="ARBA00023239"/>
    </source>
</evidence>
<proteinExistence type="predicted"/>
<dbReference type="OrthoDB" id="9792386at2"/>
<keyword evidence="5" id="KW-0210">Decarboxylase</keyword>
<accession>A0A4Q7ZGB5</accession>
<dbReference type="Proteomes" id="UP000292564">
    <property type="component" value="Unassembled WGS sequence"/>
</dbReference>
<reference evidence="8 9" key="1">
    <citation type="submission" date="2019-02" db="EMBL/GenBank/DDBJ databases">
        <title>Sequencing the genomes of 1000 actinobacteria strains.</title>
        <authorList>
            <person name="Klenk H.-P."/>
        </authorList>
    </citation>
    <scope>NUCLEOTIDE SEQUENCE [LARGE SCALE GENOMIC DNA]</scope>
    <source>
        <strain evidence="8 9">DSM 45162</strain>
    </source>
</reference>
<evidence type="ECO:0000313" key="9">
    <source>
        <dbReference type="Proteomes" id="UP000292564"/>
    </source>
</evidence>
<dbReference type="Pfam" id="PF09349">
    <property type="entry name" value="OHCU_decarbox"/>
    <property type="match status" value="1"/>
</dbReference>
<protein>
    <recommendedName>
        <fullName evidence="3">2-oxo-4-hydroxy-4-carboxy-5-ureidoimidazoline decarboxylase</fullName>
        <ecNumber evidence="3">4.1.1.97</ecNumber>
    </recommendedName>
</protein>
<dbReference type="RefSeq" id="WP_130508207.1">
    <property type="nucleotide sequence ID" value="NZ_SHKY01000001.1"/>
</dbReference>
<keyword evidence="4" id="KW-0659">Purine metabolism</keyword>
<dbReference type="PANTHER" id="PTHR43466:SF1">
    <property type="entry name" value="2-OXO-4-HYDROXY-4-CARBOXY-5-UREIDOIMIDAZOLINE DECARBOXYLASE-RELATED"/>
    <property type="match status" value="1"/>
</dbReference>
<keyword evidence="6" id="KW-0456">Lyase</keyword>
<gene>
    <name evidence="8" type="ORF">EV385_0804</name>
</gene>
<dbReference type="GO" id="GO:0051997">
    <property type="term" value="F:2-oxo-4-hydroxy-4-carboxy-5-ureidoimidazoline decarboxylase activity"/>
    <property type="evidence" value="ECO:0007669"/>
    <property type="project" value="UniProtKB-EC"/>
</dbReference>
<dbReference type="PANTHER" id="PTHR43466">
    <property type="entry name" value="2-OXO-4-HYDROXY-4-CARBOXY-5-UREIDOIMIDAZOLINE DECARBOXYLASE-RELATED"/>
    <property type="match status" value="1"/>
</dbReference>
<dbReference type="InterPro" id="IPR036778">
    <property type="entry name" value="OHCU_decarboxylase_sf"/>
</dbReference>
<evidence type="ECO:0000256" key="3">
    <source>
        <dbReference type="ARBA" id="ARBA00012257"/>
    </source>
</evidence>
<evidence type="ECO:0000259" key="7">
    <source>
        <dbReference type="Pfam" id="PF09349"/>
    </source>
</evidence>
<dbReference type="GO" id="GO:0019628">
    <property type="term" value="P:urate catabolic process"/>
    <property type="evidence" value="ECO:0007669"/>
    <property type="project" value="TreeGrafter"/>
</dbReference>
<dbReference type="NCBIfam" id="NF010372">
    <property type="entry name" value="PRK13798.1"/>
    <property type="match status" value="1"/>
</dbReference>
<dbReference type="NCBIfam" id="TIGR03180">
    <property type="entry name" value="UraD_2"/>
    <property type="match status" value="1"/>
</dbReference>
<organism evidence="8 9">
    <name type="scientific">Krasilnikovia cinnamomea</name>
    <dbReference type="NCBI Taxonomy" id="349313"/>
    <lineage>
        <taxon>Bacteria</taxon>
        <taxon>Bacillati</taxon>
        <taxon>Actinomycetota</taxon>
        <taxon>Actinomycetes</taxon>
        <taxon>Micromonosporales</taxon>
        <taxon>Micromonosporaceae</taxon>
        <taxon>Krasilnikovia</taxon>
    </lineage>
</organism>
<comment type="catalytic activity">
    <reaction evidence="1">
        <text>5-hydroxy-2-oxo-4-ureido-2,5-dihydro-1H-imidazole-5-carboxylate + H(+) = (S)-allantoin + CO2</text>
        <dbReference type="Rhea" id="RHEA:26301"/>
        <dbReference type="ChEBI" id="CHEBI:15378"/>
        <dbReference type="ChEBI" id="CHEBI:15678"/>
        <dbReference type="ChEBI" id="CHEBI:16526"/>
        <dbReference type="ChEBI" id="CHEBI:58639"/>
        <dbReference type="EC" id="4.1.1.97"/>
    </reaction>
</comment>
<evidence type="ECO:0000256" key="2">
    <source>
        <dbReference type="ARBA" id="ARBA00004754"/>
    </source>
</evidence>
<dbReference type="EMBL" id="SHKY01000001">
    <property type="protein sequence ID" value="RZU49069.1"/>
    <property type="molecule type" value="Genomic_DNA"/>
</dbReference>
<dbReference type="GO" id="GO:0006144">
    <property type="term" value="P:purine nucleobase metabolic process"/>
    <property type="evidence" value="ECO:0007669"/>
    <property type="project" value="UniProtKB-KW"/>
</dbReference>
<sequence>MAGVEVFNSLPAHDLEARLAACCAAPEWGIALAAGRPYPDRVRLLAAADAAATALTWDDVLKGLSAHPRIGERAAGDSREAQWSRREQAAAATEDDATRAALIEANRAYEERFGHVFLISASGKTPAEILAAARERLGNDETRERAIVADELRKIALLRLWRLLDELG</sequence>
<keyword evidence="9" id="KW-1185">Reference proteome</keyword>
<name>A0A4Q7ZGB5_9ACTN</name>
<dbReference type="SUPFAM" id="SSF158694">
    <property type="entry name" value="UraD-Like"/>
    <property type="match status" value="1"/>
</dbReference>
<evidence type="ECO:0000256" key="4">
    <source>
        <dbReference type="ARBA" id="ARBA00022631"/>
    </source>
</evidence>
<dbReference type="InterPro" id="IPR017595">
    <property type="entry name" value="OHCU_decarboxylase-2"/>
</dbReference>